<keyword evidence="2" id="KW-1185">Reference proteome</keyword>
<evidence type="ECO:0000313" key="2">
    <source>
        <dbReference type="Proteomes" id="UP000639606"/>
    </source>
</evidence>
<evidence type="ECO:0000313" key="1">
    <source>
        <dbReference type="EMBL" id="GGP37974.1"/>
    </source>
</evidence>
<comment type="caution">
    <text evidence="1">The sequence shown here is derived from an EMBL/GenBank/DDBJ whole genome shotgun (WGS) entry which is preliminary data.</text>
</comment>
<proteinExistence type="predicted"/>
<reference evidence="1" key="1">
    <citation type="journal article" date="2014" name="Int. J. Syst. Evol. Microbiol.">
        <title>Complete genome sequence of Corynebacterium casei LMG S-19264T (=DSM 44701T), isolated from a smear-ripened cheese.</title>
        <authorList>
            <consortium name="US DOE Joint Genome Institute (JGI-PGF)"/>
            <person name="Walter F."/>
            <person name="Albersmeier A."/>
            <person name="Kalinowski J."/>
            <person name="Ruckert C."/>
        </authorList>
    </citation>
    <scope>NUCLEOTIDE SEQUENCE</scope>
    <source>
        <strain evidence="1">JCM 3313</strain>
    </source>
</reference>
<gene>
    <name evidence="1" type="ORF">GCM10010185_06700</name>
</gene>
<dbReference type="AlphaFoldDB" id="A0A918EC91"/>
<dbReference type="EMBL" id="BMRG01000001">
    <property type="protein sequence ID" value="GGP37974.1"/>
    <property type="molecule type" value="Genomic_DNA"/>
</dbReference>
<sequence>MAVSSRRETIAVTGRGYGARWNPVTATHSGSPDRVAALARSAALPAKSKWPTPWHAESLRRRDGESGWCRACSLLDACDVTGPAVMGRFRSAVQASRIRRAIAER</sequence>
<name>A0A918EC91_9PSEU</name>
<accession>A0A918EC91</accession>
<protein>
    <submittedName>
        <fullName evidence="1">Uncharacterized protein</fullName>
    </submittedName>
</protein>
<reference evidence="1" key="2">
    <citation type="submission" date="2020-09" db="EMBL/GenBank/DDBJ databases">
        <authorList>
            <person name="Sun Q."/>
            <person name="Ohkuma M."/>
        </authorList>
    </citation>
    <scope>NUCLEOTIDE SEQUENCE</scope>
    <source>
        <strain evidence="1">JCM 3313</strain>
    </source>
</reference>
<dbReference type="Proteomes" id="UP000639606">
    <property type="component" value="Unassembled WGS sequence"/>
</dbReference>
<organism evidence="1 2">
    <name type="scientific">Saccharothrix coeruleofusca</name>
    <dbReference type="NCBI Taxonomy" id="33919"/>
    <lineage>
        <taxon>Bacteria</taxon>
        <taxon>Bacillati</taxon>
        <taxon>Actinomycetota</taxon>
        <taxon>Actinomycetes</taxon>
        <taxon>Pseudonocardiales</taxon>
        <taxon>Pseudonocardiaceae</taxon>
        <taxon>Saccharothrix</taxon>
    </lineage>
</organism>